<keyword evidence="13" id="KW-0472">Membrane</keyword>
<feature type="domain" description="Response regulatory" evidence="19">
    <location>
        <begin position="683"/>
        <end position="802"/>
    </location>
</feature>
<dbReference type="CDD" id="cd00130">
    <property type="entry name" value="PAS"/>
    <property type="match status" value="1"/>
</dbReference>
<comment type="catalytic activity">
    <reaction evidence="1">
        <text>ATP + protein L-histidine = ADP + protein N-phospho-L-histidine.</text>
        <dbReference type="EC" id="2.7.13.3"/>
    </reaction>
</comment>
<dbReference type="PROSITE" id="PS50113">
    <property type="entry name" value="PAC"/>
    <property type="match status" value="1"/>
</dbReference>
<evidence type="ECO:0000256" key="9">
    <source>
        <dbReference type="ARBA" id="ARBA00022777"/>
    </source>
</evidence>
<evidence type="ECO:0000256" key="6">
    <source>
        <dbReference type="ARBA" id="ARBA00022679"/>
    </source>
</evidence>
<name>A0A2T5IYZ4_9GAMM</name>
<dbReference type="CDD" id="cd16922">
    <property type="entry name" value="HATPase_EvgS-ArcB-TorS-like"/>
    <property type="match status" value="1"/>
</dbReference>
<feature type="domain" description="PAC" evidence="20">
    <location>
        <begin position="226"/>
        <end position="278"/>
    </location>
</feature>
<accession>A0A2T5IYZ4</accession>
<evidence type="ECO:0000256" key="12">
    <source>
        <dbReference type="ARBA" id="ARBA00023012"/>
    </source>
</evidence>
<keyword evidence="6" id="KW-0808">Transferase</keyword>
<feature type="modified residue" description="Phosphohistidine" evidence="16">
    <location>
        <position position="872"/>
    </location>
</feature>
<dbReference type="OrthoDB" id="9806130at2"/>
<comment type="caution">
    <text evidence="22">The sequence shown here is derived from an EMBL/GenBank/DDBJ whole genome shotgun (WGS) entry which is preliminary data.</text>
</comment>
<evidence type="ECO:0000256" key="2">
    <source>
        <dbReference type="ARBA" id="ARBA00004651"/>
    </source>
</evidence>
<dbReference type="GO" id="GO:0000155">
    <property type="term" value="F:phosphorelay sensor kinase activity"/>
    <property type="evidence" value="ECO:0007669"/>
    <property type="project" value="InterPro"/>
</dbReference>
<feature type="domain" description="Response regulatory" evidence="19">
    <location>
        <begin position="535"/>
        <end position="655"/>
    </location>
</feature>
<dbReference type="InterPro" id="IPR000700">
    <property type="entry name" value="PAS-assoc_C"/>
</dbReference>
<dbReference type="CDD" id="cd17546">
    <property type="entry name" value="REC_hyHK_CKI1_RcsC-like"/>
    <property type="match status" value="1"/>
</dbReference>
<reference evidence="22 23" key="1">
    <citation type="submission" date="2018-04" db="EMBL/GenBank/DDBJ databases">
        <title>Genomic Encyclopedia of Archaeal and Bacterial Type Strains, Phase II (KMG-II): from individual species to whole genera.</title>
        <authorList>
            <person name="Goeker M."/>
        </authorList>
    </citation>
    <scope>NUCLEOTIDE SEQUENCE [LARGE SCALE GENOMIC DNA]</scope>
    <source>
        <strain evidence="22 23">DSM 5822</strain>
    </source>
</reference>
<dbReference type="Gene3D" id="1.10.287.130">
    <property type="match status" value="1"/>
</dbReference>
<dbReference type="Gene3D" id="1.20.120.160">
    <property type="entry name" value="HPT domain"/>
    <property type="match status" value="1"/>
</dbReference>
<keyword evidence="9" id="KW-0418">Kinase</keyword>
<dbReference type="InterPro" id="IPR001610">
    <property type="entry name" value="PAC"/>
</dbReference>
<dbReference type="CDD" id="cd00088">
    <property type="entry name" value="HPT"/>
    <property type="match status" value="1"/>
</dbReference>
<dbReference type="InterPro" id="IPR008207">
    <property type="entry name" value="Sig_transdc_His_kin_Hpt_dom"/>
</dbReference>
<evidence type="ECO:0000256" key="8">
    <source>
        <dbReference type="ARBA" id="ARBA00022741"/>
    </source>
</evidence>
<dbReference type="InterPro" id="IPR035965">
    <property type="entry name" value="PAS-like_dom_sf"/>
</dbReference>
<keyword evidence="10" id="KW-0067">ATP-binding</keyword>
<evidence type="ECO:0000256" key="4">
    <source>
        <dbReference type="ARBA" id="ARBA00022475"/>
    </source>
</evidence>
<protein>
    <recommendedName>
        <fullName evidence="15">Sensory/regulatory protein RpfC</fullName>
        <ecNumber evidence="3">2.7.13.3</ecNumber>
    </recommendedName>
</protein>
<keyword evidence="8" id="KW-0547">Nucleotide-binding</keyword>
<keyword evidence="4" id="KW-1003">Cell membrane</keyword>
<dbReference type="CDD" id="cd00082">
    <property type="entry name" value="HisKA"/>
    <property type="match status" value="1"/>
</dbReference>
<dbReference type="Pfam" id="PF01627">
    <property type="entry name" value="Hpt"/>
    <property type="match status" value="1"/>
</dbReference>
<proteinExistence type="predicted"/>
<dbReference type="InterPro" id="IPR003661">
    <property type="entry name" value="HisK_dim/P_dom"/>
</dbReference>
<keyword evidence="11" id="KW-1133">Transmembrane helix</keyword>
<dbReference type="SMART" id="SM00388">
    <property type="entry name" value="HisKA"/>
    <property type="match status" value="1"/>
</dbReference>
<dbReference type="Gene3D" id="3.40.50.2300">
    <property type="match status" value="2"/>
</dbReference>
<dbReference type="SMART" id="SM00448">
    <property type="entry name" value="REC"/>
    <property type="match status" value="2"/>
</dbReference>
<dbReference type="InterPro" id="IPR036097">
    <property type="entry name" value="HisK_dim/P_sf"/>
</dbReference>
<evidence type="ECO:0000256" key="17">
    <source>
        <dbReference type="PROSITE-ProRule" id="PRU00169"/>
    </source>
</evidence>
<dbReference type="PANTHER" id="PTHR45339">
    <property type="entry name" value="HYBRID SIGNAL TRANSDUCTION HISTIDINE KINASE J"/>
    <property type="match status" value="1"/>
</dbReference>
<evidence type="ECO:0000259" key="20">
    <source>
        <dbReference type="PROSITE" id="PS50113"/>
    </source>
</evidence>
<dbReference type="PROSITE" id="PS50894">
    <property type="entry name" value="HPT"/>
    <property type="match status" value="1"/>
</dbReference>
<dbReference type="PROSITE" id="PS50110">
    <property type="entry name" value="RESPONSE_REGULATORY"/>
    <property type="match status" value="2"/>
</dbReference>
<dbReference type="AlphaFoldDB" id="A0A2T5IYZ4"/>
<dbReference type="GO" id="GO:0005886">
    <property type="term" value="C:plasma membrane"/>
    <property type="evidence" value="ECO:0007669"/>
    <property type="project" value="UniProtKB-SubCell"/>
</dbReference>
<feature type="modified residue" description="4-aspartylphosphate" evidence="17">
    <location>
        <position position="732"/>
    </location>
</feature>
<dbReference type="InterPro" id="IPR005467">
    <property type="entry name" value="His_kinase_dom"/>
</dbReference>
<dbReference type="GO" id="GO:0005524">
    <property type="term" value="F:ATP binding"/>
    <property type="evidence" value="ECO:0007669"/>
    <property type="project" value="UniProtKB-KW"/>
</dbReference>
<evidence type="ECO:0000256" key="11">
    <source>
        <dbReference type="ARBA" id="ARBA00022989"/>
    </source>
</evidence>
<dbReference type="Gene3D" id="3.30.565.10">
    <property type="entry name" value="Histidine kinase-like ATPase, C-terminal domain"/>
    <property type="match status" value="1"/>
</dbReference>
<dbReference type="SMART" id="SM00086">
    <property type="entry name" value="PAC"/>
    <property type="match status" value="1"/>
</dbReference>
<dbReference type="SMART" id="SM00387">
    <property type="entry name" value="HATPase_c"/>
    <property type="match status" value="1"/>
</dbReference>
<dbReference type="Gene3D" id="3.30.450.20">
    <property type="entry name" value="PAS domain"/>
    <property type="match status" value="1"/>
</dbReference>
<evidence type="ECO:0000259" key="19">
    <source>
        <dbReference type="PROSITE" id="PS50110"/>
    </source>
</evidence>
<dbReference type="FunFam" id="3.30.565.10:FF:000010">
    <property type="entry name" value="Sensor histidine kinase RcsC"/>
    <property type="match status" value="1"/>
</dbReference>
<dbReference type="InterPro" id="IPR036641">
    <property type="entry name" value="HPT_dom_sf"/>
</dbReference>
<comment type="subcellular location">
    <subcellularLocation>
        <location evidence="2">Cell membrane</location>
        <topology evidence="2">Multi-pass membrane protein</topology>
    </subcellularLocation>
</comment>
<keyword evidence="7" id="KW-0812">Transmembrane</keyword>
<evidence type="ECO:0000256" key="15">
    <source>
        <dbReference type="ARBA" id="ARBA00068150"/>
    </source>
</evidence>
<keyword evidence="23" id="KW-1185">Reference proteome</keyword>
<dbReference type="NCBIfam" id="TIGR00229">
    <property type="entry name" value="sensory_box"/>
    <property type="match status" value="1"/>
</dbReference>
<evidence type="ECO:0000256" key="14">
    <source>
        <dbReference type="ARBA" id="ARBA00064003"/>
    </source>
</evidence>
<dbReference type="PRINTS" id="PR00344">
    <property type="entry name" value="BCTRLSENSOR"/>
</dbReference>
<dbReference type="InterPro" id="IPR013655">
    <property type="entry name" value="PAS_fold_3"/>
</dbReference>
<dbReference type="InterPro" id="IPR001789">
    <property type="entry name" value="Sig_transdc_resp-reg_receiver"/>
</dbReference>
<keyword evidence="5 17" id="KW-0597">Phosphoprotein</keyword>
<dbReference type="InterPro" id="IPR003594">
    <property type="entry name" value="HATPase_dom"/>
</dbReference>
<evidence type="ECO:0000259" key="18">
    <source>
        <dbReference type="PROSITE" id="PS50109"/>
    </source>
</evidence>
<feature type="domain" description="Histidine kinase" evidence="18">
    <location>
        <begin position="296"/>
        <end position="517"/>
    </location>
</feature>
<dbReference type="InterPro" id="IPR011006">
    <property type="entry name" value="CheY-like_superfamily"/>
</dbReference>
<evidence type="ECO:0000313" key="22">
    <source>
        <dbReference type="EMBL" id="PTQ89224.1"/>
    </source>
</evidence>
<dbReference type="RefSeq" id="WP_107865860.1">
    <property type="nucleotide sequence ID" value="NZ_QAON01000008.1"/>
</dbReference>
<comment type="subunit">
    <text evidence="14">At low DSF concentrations, interacts with RpfF.</text>
</comment>
<dbReference type="Pfam" id="PF00512">
    <property type="entry name" value="HisKA"/>
    <property type="match status" value="1"/>
</dbReference>
<dbReference type="SUPFAM" id="SSF52172">
    <property type="entry name" value="CheY-like"/>
    <property type="match status" value="2"/>
</dbReference>
<dbReference type="InterPro" id="IPR000014">
    <property type="entry name" value="PAS"/>
</dbReference>
<evidence type="ECO:0000256" key="16">
    <source>
        <dbReference type="PROSITE-ProRule" id="PRU00110"/>
    </source>
</evidence>
<sequence length="933" mass="103978">MIDSNLLKQQLHHFFQVNDSAQYAEFIKNLATDAANPTLSSTSQSLLQQFQAFLSTVDQSYLQSTRDLEGHSRSLALRSQELQATNLQLTQEVENQRLAMRSLNAVANTLSKRMHVVYQNNDDANLSSVTQLLTDLVESHEQISEILHASEERFQLAVATTGIGLWDWSLTTGSVYYSEQWCSLLGYQRTDITPDLDSWNRLVHPADMQRFEQGLFAMLYGSASVFDIEVRMCHRQGHYIWMQVHGQMISSASGDYERGIGTMMDITTRKAAEEAFVKAKEAAEANSRAKSDFLANVSHEIRTPMNGIIGMTKLCLDTPLNQEQREYLDMVQSSAMALLTLINDILDFSKIEAGKILLDPRSFKLRALIREVLRPFSLRAQEKGLALIAEIDEQIPPYLVCDDVRLRQVLVNLIGNALKFTEQGEVKLNITCQAIDKEQAQLTVSVSDTGIGIEAHMLHKIFDSFSQADSSITRRYGGTGLGLAISSNLVSLMGGRLHVESTPYQGSRFYFNLTMPIGEDIAEVTINPQLLSDVPILIVDQDPTNRRFLHDLLHSSGMQPLVAHDLRSAKIKLVDQALEGTPCHMVLLDADMYDQDVLSFSRDISQDAKLGKPAIILLSTIEHEQPKNLALLGIKDLITKPIDSNKLLNCLLDCLGNQPIAPHILPFSAPFSTVDSTMNRSLDILLAEDNTINQRLAMRLLDKLGHKVTLAKDGLEAYEAAIKHTYDVILMDIQMPVMGGIAATEKIRAWNHTHQQAHQRIIAMTAHAMQGDRERFMDSGLDGYVSKPISEEELCAEISRVFELFPLADSSTTQSSPAPCFDYQKALAHMGGDPSFVVELAEIFVRESPERMTDLQRAIGCADYEQIYLVAHKLKGEAANFGRPLVEDLAEQLSFAGKQADMVKILSLFQQLSDAVPALIADFNYRVLSTVSS</sequence>
<evidence type="ECO:0000313" key="23">
    <source>
        <dbReference type="Proteomes" id="UP000244223"/>
    </source>
</evidence>
<dbReference type="SMART" id="SM00091">
    <property type="entry name" value="PAS"/>
    <property type="match status" value="1"/>
</dbReference>
<dbReference type="Pfam" id="PF02518">
    <property type="entry name" value="HATPase_c"/>
    <property type="match status" value="1"/>
</dbReference>
<dbReference type="SUPFAM" id="SSF47384">
    <property type="entry name" value="Homodimeric domain of signal transducing histidine kinase"/>
    <property type="match status" value="1"/>
</dbReference>
<evidence type="ECO:0000256" key="10">
    <source>
        <dbReference type="ARBA" id="ARBA00022840"/>
    </source>
</evidence>
<dbReference type="FunFam" id="1.10.287.130:FF:000002">
    <property type="entry name" value="Two-component osmosensing histidine kinase"/>
    <property type="match status" value="1"/>
</dbReference>
<dbReference type="InterPro" id="IPR004358">
    <property type="entry name" value="Sig_transdc_His_kin-like_C"/>
</dbReference>
<gene>
    <name evidence="22" type="ORF">C8N29_108108</name>
</gene>
<dbReference type="PROSITE" id="PS50109">
    <property type="entry name" value="HIS_KIN"/>
    <property type="match status" value="1"/>
</dbReference>
<feature type="domain" description="HPt" evidence="21">
    <location>
        <begin position="833"/>
        <end position="923"/>
    </location>
</feature>
<dbReference type="Pfam" id="PF08447">
    <property type="entry name" value="PAS_3"/>
    <property type="match status" value="1"/>
</dbReference>
<dbReference type="PANTHER" id="PTHR45339:SF1">
    <property type="entry name" value="HYBRID SIGNAL TRANSDUCTION HISTIDINE KINASE J"/>
    <property type="match status" value="1"/>
</dbReference>
<dbReference type="SUPFAM" id="SSF55874">
    <property type="entry name" value="ATPase domain of HSP90 chaperone/DNA topoisomerase II/histidine kinase"/>
    <property type="match status" value="1"/>
</dbReference>
<dbReference type="EMBL" id="QAON01000008">
    <property type="protein sequence ID" value="PTQ89224.1"/>
    <property type="molecule type" value="Genomic_DNA"/>
</dbReference>
<feature type="modified residue" description="4-aspartylphosphate" evidence="17">
    <location>
        <position position="589"/>
    </location>
</feature>
<organism evidence="22 23">
    <name type="scientific">Agitococcus lubricus</name>
    <dbReference type="NCBI Taxonomy" id="1077255"/>
    <lineage>
        <taxon>Bacteria</taxon>
        <taxon>Pseudomonadati</taxon>
        <taxon>Pseudomonadota</taxon>
        <taxon>Gammaproteobacteria</taxon>
        <taxon>Moraxellales</taxon>
        <taxon>Moraxellaceae</taxon>
        <taxon>Agitococcus</taxon>
    </lineage>
</organism>
<evidence type="ECO:0000256" key="5">
    <source>
        <dbReference type="ARBA" id="ARBA00022553"/>
    </source>
</evidence>
<dbReference type="Pfam" id="PF00072">
    <property type="entry name" value="Response_reg"/>
    <property type="match status" value="2"/>
</dbReference>
<evidence type="ECO:0000256" key="3">
    <source>
        <dbReference type="ARBA" id="ARBA00012438"/>
    </source>
</evidence>
<evidence type="ECO:0000256" key="13">
    <source>
        <dbReference type="ARBA" id="ARBA00023136"/>
    </source>
</evidence>
<dbReference type="Proteomes" id="UP000244223">
    <property type="component" value="Unassembled WGS sequence"/>
</dbReference>
<evidence type="ECO:0000256" key="7">
    <source>
        <dbReference type="ARBA" id="ARBA00022692"/>
    </source>
</evidence>
<dbReference type="SUPFAM" id="SSF47226">
    <property type="entry name" value="Histidine-containing phosphotransfer domain, HPT domain"/>
    <property type="match status" value="1"/>
</dbReference>
<dbReference type="EC" id="2.7.13.3" evidence="3"/>
<keyword evidence="12" id="KW-0902">Two-component regulatory system</keyword>
<evidence type="ECO:0000256" key="1">
    <source>
        <dbReference type="ARBA" id="ARBA00000085"/>
    </source>
</evidence>
<dbReference type="SUPFAM" id="SSF55785">
    <property type="entry name" value="PYP-like sensor domain (PAS domain)"/>
    <property type="match status" value="1"/>
</dbReference>
<dbReference type="InterPro" id="IPR036890">
    <property type="entry name" value="HATPase_C_sf"/>
</dbReference>
<evidence type="ECO:0000259" key="21">
    <source>
        <dbReference type="PROSITE" id="PS50894"/>
    </source>
</evidence>